<feature type="region of interest" description="Disordered" evidence="1">
    <location>
        <begin position="1"/>
        <end position="26"/>
    </location>
</feature>
<evidence type="ECO:0000313" key="2">
    <source>
        <dbReference type="EMBL" id="QRQ90869.1"/>
    </source>
</evidence>
<organism evidence="2 3">
    <name type="scientific">Cupriavidus oxalaticus</name>
    <dbReference type="NCBI Taxonomy" id="96344"/>
    <lineage>
        <taxon>Bacteria</taxon>
        <taxon>Pseudomonadati</taxon>
        <taxon>Pseudomonadota</taxon>
        <taxon>Betaproteobacteria</taxon>
        <taxon>Burkholderiales</taxon>
        <taxon>Burkholderiaceae</taxon>
        <taxon>Cupriavidus</taxon>
    </lineage>
</organism>
<dbReference type="GeneID" id="303489752"/>
<proteinExistence type="predicted"/>
<evidence type="ECO:0000313" key="3">
    <source>
        <dbReference type="Proteomes" id="UP000623307"/>
    </source>
</evidence>
<dbReference type="InterPro" id="IPR011748">
    <property type="entry name" value="Unchr_phage_tail-like"/>
</dbReference>
<name>A0ABX7HKL8_9BURK</name>
<dbReference type="Proteomes" id="UP000623307">
    <property type="component" value="Chromosome 1"/>
</dbReference>
<reference evidence="2 3" key="1">
    <citation type="submission" date="2021-02" db="EMBL/GenBank/DDBJ databases">
        <title>Complete Genome Sequence of Cupriavidus oxalaticus Strain Ox1, a Soil Oxalate-Degrading Species.</title>
        <authorList>
            <person name="Palmieri F."/>
            <person name="Udriet P."/>
            <person name="Deuasquier M."/>
            <person name="Beaudoing E."/>
            <person name="Johnson S.L."/>
            <person name="Davenport K.W."/>
            <person name="Chain P.S."/>
            <person name="Bindschedler S."/>
            <person name="Junier P."/>
        </authorList>
    </citation>
    <scope>NUCLEOTIDE SEQUENCE [LARGE SCALE GENOMIC DNA]</scope>
    <source>
        <strain evidence="2 3">Ox1</strain>
    </source>
</reference>
<dbReference type="RefSeq" id="WP_063239714.1">
    <property type="nucleotide sequence ID" value="NZ_CP069809.1"/>
</dbReference>
<dbReference type="Gene3D" id="2.120.10.30">
    <property type="entry name" value="TolB, C-terminal domain"/>
    <property type="match status" value="1"/>
</dbReference>
<gene>
    <name evidence="2" type="ORF">JTE92_09470</name>
</gene>
<protein>
    <recommendedName>
        <fullName evidence="4">Phage tail protein</fullName>
    </recommendedName>
</protein>
<dbReference type="InterPro" id="IPR011042">
    <property type="entry name" value="6-blade_b-propeller_TolB-like"/>
</dbReference>
<evidence type="ECO:0008006" key="4">
    <source>
        <dbReference type="Google" id="ProtNLM"/>
    </source>
</evidence>
<dbReference type="SUPFAM" id="SSF63829">
    <property type="entry name" value="Calcium-dependent phosphotriesterase"/>
    <property type="match status" value="1"/>
</dbReference>
<dbReference type="NCBIfam" id="TIGR02242">
    <property type="entry name" value="tail_TIGR02242"/>
    <property type="match status" value="1"/>
</dbReference>
<dbReference type="EMBL" id="CP069811">
    <property type="protein sequence ID" value="QRQ90869.1"/>
    <property type="molecule type" value="Genomic_DNA"/>
</dbReference>
<accession>A0ABX7HKL8</accession>
<keyword evidence="3" id="KW-1185">Reference proteome</keyword>
<sequence length="795" mass="84500">MNQPCTLPGGTAQAGPASHAPYLPPVPRPPHDPLTLVLNGRLGWQALPGKPPAVPAATIGPLGECGALALLPLPGSGRTLWEASGSFGGLALPRHLALASLGPCQQALLLFDARGRRLLRFDPCACAFTDTFCLRPQDPRLPAGPATLAARCGRLYLADPAARRVVVLNAATGAARGVWRAPLATPPCDAGSRLDDWQPAALAVAPNGDIWVGDRMHGLLLRFAASGCVLERHDGFGAVAALAATCDGRLLVAAEGAEAVVCYDPATRRRLDPPQRPADLAGAFAPLPLTVHADGSVDLSALCSPPCAAPCVFDPSGTLLEDPPDAPPDAWPATGTWHSQALDSGISDCVWDRIVLGASLPAHTRLAIDVLTAETALQPADLFDSGDWQPALALHPEPDGTTAFDGVDYMLRARPGRFLWLRLRLDGNGTATPSLACLAIDFPRISWRRYLPAIFGAEPVSAEFTDRWLALFDRQFRDIESRIDGQARLFDPLSAPAGGRQDFLGFLAGWLGLGSGLSALPLARQRAFIRHAARAFAWRGTPRGLTHTLYLFLGLQRWCGYSADAAACVPCATAIPERFRWRPPRLLLEHYILRRWLFLGFGRLSDNARLWGERIVNRSRLGAGAPPAAMPGCPLPASAGGDDCEPCVGATHAGRHGAARPDKSADESARIGVTQLKTAQDPWRDPFHVYAHKLSVFVPAACVREPALARALAQLLKADVPAHVQATLVPVAPRFRIGVQAMLGLDAVIGYRAAPVTLDAMKLGRATVLGGTDRDGGARALRVGTRRVGMDTTMQ</sequence>
<evidence type="ECO:0000256" key="1">
    <source>
        <dbReference type="SAM" id="MobiDB-lite"/>
    </source>
</evidence>